<dbReference type="FunFam" id="2.170.130.10:FF:000008">
    <property type="entry name" value="SusC/RagA family TonB-linked outer membrane protein"/>
    <property type="match status" value="1"/>
</dbReference>
<evidence type="ECO:0000256" key="5">
    <source>
        <dbReference type="ARBA" id="ARBA00023077"/>
    </source>
</evidence>
<evidence type="ECO:0000313" key="13">
    <source>
        <dbReference type="EMBL" id="TDE12757.1"/>
    </source>
</evidence>
<dbReference type="Gene3D" id="2.170.130.10">
    <property type="entry name" value="TonB-dependent receptor, plug domain"/>
    <property type="match status" value="1"/>
</dbReference>
<keyword evidence="10" id="KW-0732">Signal</keyword>
<evidence type="ECO:0000259" key="12">
    <source>
        <dbReference type="Pfam" id="PF07715"/>
    </source>
</evidence>
<evidence type="ECO:0000256" key="3">
    <source>
        <dbReference type="ARBA" id="ARBA00022452"/>
    </source>
</evidence>
<protein>
    <submittedName>
        <fullName evidence="13">TonB-dependent receptor</fullName>
    </submittedName>
</protein>
<dbReference type="InterPro" id="IPR023996">
    <property type="entry name" value="TonB-dep_OMP_SusC/RagA"/>
</dbReference>
<accession>A0A4R5DHL8</accession>
<evidence type="ECO:0000259" key="11">
    <source>
        <dbReference type="Pfam" id="PF00593"/>
    </source>
</evidence>
<comment type="similarity">
    <text evidence="8 9">Belongs to the TonB-dependent receptor family.</text>
</comment>
<feature type="domain" description="TonB-dependent receptor plug" evidence="12">
    <location>
        <begin position="123"/>
        <end position="231"/>
    </location>
</feature>
<feature type="chain" id="PRO_5020649624" evidence="10">
    <location>
        <begin position="23"/>
        <end position="1006"/>
    </location>
</feature>
<evidence type="ECO:0000256" key="6">
    <source>
        <dbReference type="ARBA" id="ARBA00023136"/>
    </source>
</evidence>
<feature type="signal peptide" evidence="10">
    <location>
        <begin position="1"/>
        <end position="22"/>
    </location>
</feature>
<name>A0A4R5DHL8_9BACT</name>
<dbReference type="Pfam" id="PF07715">
    <property type="entry name" value="Plug"/>
    <property type="match status" value="1"/>
</dbReference>
<feature type="domain" description="TonB-dependent receptor-like beta-barrel" evidence="11">
    <location>
        <begin position="395"/>
        <end position="829"/>
    </location>
</feature>
<dbReference type="RefSeq" id="WP_131960178.1">
    <property type="nucleotide sequence ID" value="NZ_SMFL01000008.1"/>
</dbReference>
<dbReference type="GO" id="GO:0009279">
    <property type="term" value="C:cell outer membrane"/>
    <property type="evidence" value="ECO:0007669"/>
    <property type="project" value="UniProtKB-SubCell"/>
</dbReference>
<proteinExistence type="inferred from homology"/>
<keyword evidence="13" id="KW-0675">Receptor</keyword>
<dbReference type="InterPro" id="IPR039426">
    <property type="entry name" value="TonB-dep_rcpt-like"/>
</dbReference>
<dbReference type="Proteomes" id="UP000294850">
    <property type="component" value="Unassembled WGS sequence"/>
</dbReference>
<comment type="caution">
    <text evidence="13">The sequence shown here is derived from an EMBL/GenBank/DDBJ whole genome shotgun (WGS) entry which is preliminary data.</text>
</comment>
<dbReference type="EMBL" id="SMFL01000008">
    <property type="protein sequence ID" value="TDE12757.1"/>
    <property type="molecule type" value="Genomic_DNA"/>
</dbReference>
<organism evidence="13 14">
    <name type="scientific">Dyadobacter psychrotolerans</name>
    <dbReference type="NCBI Taxonomy" id="2541721"/>
    <lineage>
        <taxon>Bacteria</taxon>
        <taxon>Pseudomonadati</taxon>
        <taxon>Bacteroidota</taxon>
        <taxon>Cytophagia</taxon>
        <taxon>Cytophagales</taxon>
        <taxon>Spirosomataceae</taxon>
        <taxon>Dyadobacter</taxon>
    </lineage>
</organism>
<dbReference type="InterPro" id="IPR008969">
    <property type="entry name" value="CarboxyPept-like_regulatory"/>
</dbReference>
<dbReference type="InterPro" id="IPR023997">
    <property type="entry name" value="TonB-dep_OMP_SusC/RagA_CS"/>
</dbReference>
<keyword evidence="14" id="KW-1185">Reference proteome</keyword>
<comment type="subcellular location">
    <subcellularLocation>
        <location evidence="1 8">Cell outer membrane</location>
        <topology evidence="1 8">Multi-pass membrane protein</topology>
    </subcellularLocation>
</comment>
<dbReference type="Pfam" id="PF00593">
    <property type="entry name" value="TonB_dep_Rec_b-barrel"/>
    <property type="match status" value="1"/>
</dbReference>
<evidence type="ECO:0000256" key="7">
    <source>
        <dbReference type="ARBA" id="ARBA00023237"/>
    </source>
</evidence>
<dbReference type="OrthoDB" id="9768177at2"/>
<sequence>MTPRLLFTLIFVSLFLSGRGYAQQTKPAAGDARRVSGTVSDAKGGEIPGANVSIVGTNTGVLTDAKGMFSVEVPNSQAVLRFSFIGYKTTEVTVGNKDQFSVTMEEDAKTLDQLVVIGYGTQKKKDLTGAISSVSHENLNLGGVTSNVAQALQGRASGVQVSQANAAPGGSTVVRIRGGNSISSTNEPLYVVDGFPSETGKDINPSDIEEIQVLKDASATAIYGSRGANGVVLITTRRGKAGKTVIEYDGYYGIQKIRKKPDLMNAQETMRVTNEKAAELGNPAEYSAAELASNVNTDWFKLATRSAVVHNHNINISGGNDNTKISLSGNYFAQDGALKKTDYDRYSARLNVDKQFGDKFKAGASMYGSRSFSQYKTYDGNIVPSNVLYGLLLTSPAIPAYNADGTYGRRKGRDNPLAWLLEPTNDRYVNKLNANVFAEYEFIEGLSLRVNGGTEYATTKEGNYLPTTLVSGEKVKGQASVNDISTTRNLLETYLTYKKNFGTVHSLTALAGFSRQSDVRDAHYTQVQKFTTDTYLYYNLGGGAERIAATSSRIEAKLASFYGRLNYGFKDKYLATFTLRSDASSRFGPNNRVGYFPSGSVAWRVIDEDFMKSNKVFSDLKFRAGYGVTGNDRIGDYIYMSTFGPTGVSLGTGSDLYGGVVATRASNPDLKWESTAQTNVGVDMGFLGGKITATADYYHKKTNDLIMDIPIGQWWGFSTQTVNAGSIENKGVELSVTSRNISTNDFRWTTTLNVAYNKQKATDLGGRPYIRTQTANPDGAVPAADFTELVVGRELSEIFGYVYEGVIQKGETYTPQPLSKAGEPKYKDLNGDGAITTADRQVLGNANPHYILGFNNDLAYKGFELNIFFQGALDYSLYNMNRLLMETYSGKDALDRWTPTNTDTEIPSNGYFTSKYGGYVNSRFVENASYLRLKTLTLAYNVPLKKLGMRSLRVYVTGQDLLTFTNYSGTDPEVNTNGGDANLRAGLDFNAYPAFRSYTVGLKLNF</sequence>
<evidence type="ECO:0000256" key="9">
    <source>
        <dbReference type="RuleBase" id="RU003357"/>
    </source>
</evidence>
<evidence type="ECO:0000313" key="14">
    <source>
        <dbReference type="Proteomes" id="UP000294850"/>
    </source>
</evidence>
<keyword evidence="2 8" id="KW-0813">Transport</keyword>
<dbReference type="InterPro" id="IPR036942">
    <property type="entry name" value="Beta-barrel_TonB_sf"/>
</dbReference>
<dbReference type="NCBIfam" id="TIGR04056">
    <property type="entry name" value="OMP_RagA_SusC"/>
    <property type="match status" value="1"/>
</dbReference>
<dbReference type="Gene3D" id="2.40.170.20">
    <property type="entry name" value="TonB-dependent receptor, beta-barrel domain"/>
    <property type="match status" value="1"/>
</dbReference>
<dbReference type="InterPro" id="IPR012910">
    <property type="entry name" value="Plug_dom"/>
</dbReference>
<evidence type="ECO:0000256" key="1">
    <source>
        <dbReference type="ARBA" id="ARBA00004571"/>
    </source>
</evidence>
<dbReference type="Pfam" id="PF13715">
    <property type="entry name" value="CarbopepD_reg_2"/>
    <property type="match status" value="1"/>
</dbReference>
<keyword evidence="7 8" id="KW-0998">Cell outer membrane</keyword>
<dbReference type="AlphaFoldDB" id="A0A4R5DHL8"/>
<dbReference type="InterPro" id="IPR037066">
    <property type="entry name" value="Plug_dom_sf"/>
</dbReference>
<dbReference type="InterPro" id="IPR000531">
    <property type="entry name" value="Beta-barrel_TonB"/>
</dbReference>
<dbReference type="NCBIfam" id="TIGR04057">
    <property type="entry name" value="SusC_RagA_signa"/>
    <property type="match status" value="1"/>
</dbReference>
<dbReference type="SUPFAM" id="SSF56935">
    <property type="entry name" value="Porins"/>
    <property type="match status" value="1"/>
</dbReference>
<keyword evidence="6 8" id="KW-0472">Membrane</keyword>
<keyword evidence="3 8" id="KW-1134">Transmembrane beta strand</keyword>
<evidence type="ECO:0000256" key="2">
    <source>
        <dbReference type="ARBA" id="ARBA00022448"/>
    </source>
</evidence>
<evidence type="ECO:0000256" key="10">
    <source>
        <dbReference type="SAM" id="SignalP"/>
    </source>
</evidence>
<evidence type="ECO:0000256" key="4">
    <source>
        <dbReference type="ARBA" id="ARBA00022692"/>
    </source>
</evidence>
<dbReference type="SUPFAM" id="SSF49464">
    <property type="entry name" value="Carboxypeptidase regulatory domain-like"/>
    <property type="match status" value="1"/>
</dbReference>
<dbReference type="Gene3D" id="2.60.40.1120">
    <property type="entry name" value="Carboxypeptidase-like, regulatory domain"/>
    <property type="match status" value="1"/>
</dbReference>
<evidence type="ECO:0000256" key="8">
    <source>
        <dbReference type="PROSITE-ProRule" id="PRU01360"/>
    </source>
</evidence>
<keyword evidence="5 9" id="KW-0798">TonB box</keyword>
<keyword evidence="4 8" id="KW-0812">Transmembrane</keyword>
<gene>
    <name evidence="13" type="ORF">E0F88_20630</name>
</gene>
<reference evidence="13 14" key="1">
    <citation type="submission" date="2019-03" db="EMBL/GenBank/DDBJ databases">
        <title>Dyadobacter AR-3-6 sp. nov., isolated from arctic soil.</title>
        <authorList>
            <person name="Chaudhary D.K."/>
        </authorList>
    </citation>
    <scope>NUCLEOTIDE SEQUENCE [LARGE SCALE GENOMIC DNA]</scope>
    <source>
        <strain evidence="13 14">AR-3-6</strain>
    </source>
</reference>
<dbReference type="PROSITE" id="PS52016">
    <property type="entry name" value="TONB_DEPENDENT_REC_3"/>
    <property type="match status" value="1"/>
</dbReference>